<keyword evidence="5 14" id="KW-1003">Cell membrane</keyword>
<dbReference type="EMBL" id="CP097762">
    <property type="protein sequence ID" value="URJ25150.1"/>
    <property type="molecule type" value="Genomic_DNA"/>
</dbReference>
<comment type="similarity">
    <text evidence="2 14">Belongs to the UppP family.</text>
</comment>
<keyword evidence="8 14" id="KW-1133">Transmembrane helix</keyword>
<keyword evidence="10 14" id="KW-0046">Antibiotic resistance</keyword>
<keyword evidence="14" id="KW-0961">Cell wall biogenesis/degradation</keyword>
<dbReference type="PANTHER" id="PTHR30622">
    <property type="entry name" value="UNDECAPRENYL-DIPHOSPHATASE"/>
    <property type="match status" value="1"/>
</dbReference>
<dbReference type="GO" id="GO:0050380">
    <property type="term" value="F:undecaprenyl-diphosphatase activity"/>
    <property type="evidence" value="ECO:0007669"/>
    <property type="project" value="UniProtKB-EC"/>
</dbReference>
<name>A0ABY4SW27_9ENTR</name>
<dbReference type="PANTHER" id="PTHR30622:SF3">
    <property type="entry name" value="UNDECAPRENYL-DIPHOSPHATASE"/>
    <property type="match status" value="1"/>
</dbReference>
<dbReference type="Proteomes" id="UP001056834">
    <property type="component" value="Chromosome"/>
</dbReference>
<feature type="transmembrane region" description="Helical" evidence="14">
    <location>
        <begin position="7"/>
        <end position="26"/>
    </location>
</feature>
<sequence>MYLYIHKLIIVFILGIVEGLTEFLPISSTGHMIMVKNLLNCTDDSMINFVIVIQFGVVISIVLTFWKKLCAMHIICINNFFSKIHVDIQHFCIQHILLGTFPGIILGIILYESIRYIFDITYIIYGLIFGSVFLLIGELYYFKTPSCTFDIDKMTYAQALLIGCCQCLAFLPGFSRSGATIGAGLLVGLNRRVSTEFSFFIAIPVIFGAIVCTIYQCRLFFNNIQDILLLIIGSGAAFVISFFTIKYFLKIIQKISFIPFIIYRILLAGFIYLKIMPNN</sequence>
<evidence type="ECO:0000256" key="12">
    <source>
        <dbReference type="ARBA" id="ARBA00032932"/>
    </source>
</evidence>
<evidence type="ECO:0000256" key="8">
    <source>
        <dbReference type="ARBA" id="ARBA00022989"/>
    </source>
</evidence>
<comment type="function">
    <text evidence="14">Catalyzes the dephosphorylation of undecaprenyl diphosphate (UPP). Confers resistance to bacitracin.</text>
</comment>
<feature type="transmembrane region" description="Helical" evidence="14">
    <location>
        <begin position="255"/>
        <end position="273"/>
    </location>
</feature>
<feature type="transmembrane region" description="Helical" evidence="14">
    <location>
        <begin position="123"/>
        <end position="142"/>
    </location>
</feature>
<comment type="miscellaneous">
    <text evidence="14">Bacitracin is thought to be involved in the inhibition of peptidoglycan synthesis by sequestering undecaprenyl diphosphate, thereby reducing the pool of lipid carrier available.</text>
</comment>
<feature type="transmembrane region" description="Helical" evidence="14">
    <location>
        <begin position="227"/>
        <end position="249"/>
    </location>
</feature>
<comment type="subcellular location">
    <subcellularLocation>
        <location evidence="1 14">Cell membrane</location>
        <topology evidence="1 14">Multi-pass membrane protein</topology>
    </subcellularLocation>
</comment>
<keyword evidence="7 14" id="KW-0378">Hydrolase</keyword>
<evidence type="ECO:0000256" key="14">
    <source>
        <dbReference type="HAMAP-Rule" id="MF_01006"/>
    </source>
</evidence>
<evidence type="ECO:0000256" key="11">
    <source>
        <dbReference type="ARBA" id="ARBA00032707"/>
    </source>
</evidence>
<feature type="transmembrane region" description="Helical" evidence="14">
    <location>
        <begin position="154"/>
        <end position="175"/>
    </location>
</feature>
<dbReference type="RefSeq" id="WP_250223281.1">
    <property type="nucleotide sequence ID" value="NZ_CP097762.1"/>
</dbReference>
<evidence type="ECO:0000256" key="5">
    <source>
        <dbReference type="ARBA" id="ARBA00022475"/>
    </source>
</evidence>
<dbReference type="InterPro" id="IPR003824">
    <property type="entry name" value="UppP"/>
</dbReference>
<dbReference type="EC" id="3.6.1.27" evidence="3 14"/>
<comment type="catalytic activity">
    <reaction evidence="13 14">
        <text>di-trans,octa-cis-undecaprenyl diphosphate + H2O = di-trans,octa-cis-undecaprenyl phosphate + phosphate + H(+)</text>
        <dbReference type="Rhea" id="RHEA:28094"/>
        <dbReference type="ChEBI" id="CHEBI:15377"/>
        <dbReference type="ChEBI" id="CHEBI:15378"/>
        <dbReference type="ChEBI" id="CHEBI:43474"/>
        <dbReference type="ChEBI" id="CHEBI:58405"/>
        <dbReference type="ChEBI" id="CHEBI:60392"/>
        <dbReference type="EC" id="3.6.1.27"/>
    </reaction>
</comment>
<dbReference type="NCBIfam" id="TIGR00753">
    <property type="entry name" value="undec_PP_bacA"/>
    <property type="match status" value="1"/>
</dbReference>
<protein>
    <recommendedName>
        <fullName evidence="4 14">Undecaprenyl-diphosphatase</fullName>
        <ecNumber evidence="3 14">3.6.1.27</ecNumber>
    </recommendedName>
    <alternativeName>
        <fullName evidence="12 14">Bacitracin resistance protein</fullName>
    </alternativeName>
    <alternativeName>
        <fullName evidence="11 14">Undecaprenyl pyrophosphate phosphatase</fullName>
    </alternativeName>
</protein>
<organism evidence="15 16">
    <name type="scientific">Candidatus Blochmannia ocreatus</name>
    <name type="common">nom. nud.</name>
    <dbReference type="NCBI Taxonomy" id="251538"/>
    <lineage>
        <taxon>Bacteria</taxon>
        <taxon>Pseudomonadati</taxon>
        <taxon>Pseudomonadota</taxon>
        <taxon>Gammaproteobacteria</taxon>
        <taxon>Enterobacterales</taxon>
        <taxon>Enterobacteriaceae</taxon>
        <taxon>ant endosymbionts</taxon>
        <taxon>Candidatus Blochmanniella</taxon>
    </lineage>
</organism>
<keyword evidence="14" id="KW-0133">Cell shape</keyword>
<evidence type="ECO:0000313" key="15">
    <source>
        <dbReference type="EMBL" id="URJ25150.1"/>
    </source>
</evidence>
<evidence type="ECO:0000256" key="13">
    <source>
        <dbReference type="ARBA" id="ARBA00047594"/>
    </source>
</evidence>
<evidence type="ECO:0000256" key="9">
    <source>
        <dbReference type="ARBA" id="ARBA00023136"/>
    </source>
</evidence>
<evidence type="ECO:0000256" key="4">
    <source>
        <dbReference type="ARBA" id="ARBA00021581"/>
    </source>
</evidence>
<proteinExistence type="inferred from homology"/>
<accession>A0ABY4SW27</accession>
<evidence type="ECO:0000256" key="1">
    <source>
        <dbReference type="ARBA" id="ARBA00004651"/>
    </source>
</evidence>
<evidence type="ECO:0000313" key="16">
    <source>
        <dbReference type="Proteomes" id="UP001056834"/>
    </source>
</evidence>
<evidence type="ECO:0000256" key="2">
    <source>
        <dbReference type="ARBA" id="ARBA00010621"/>
    </source>
</evidence>
<dbReference type="Pfam" id="PF02673">
    <property type="entry name" value="BacA"/>
    <property type="match status" value="1"/>
</dbReference>
<reference evidence="15" key="1">
    <citation type="submission" date="2022-05" db="EMBL/GenBank/DDBJ databases">
        <title>Impact of host demography and evolutionary history on endosymbiont molecular evolution: a test in carpenter ants (Genus Camponotus) and their Blochmannia endosymbionts.</title>
        <authorList>
            <person name="Manthey J.D."/>
            <person name="Giron J.C."/>
            <person name="Hruska J.P."/>
        </authorList>
    </citation>
    <scope>NUCLEOTIDE SEQUENCE</scope>
    <source>
        <strain evidence="15">C-006</strain>
    </source>
</reference>
<evidence type="ECO:0000256" key="7">
    <source>
        <dbReference type="ARBA" id="ARBA00022801"/>
    </source>
</evidence>
<feature type="transmembrane region" description="Helical" evidence="14">
    <location>
        <begin position="91"/>
        <end position="111"/>
    </location>
</feature>
<feature type="transmembrane region" description="Helical" evidence="14">
    <location>
        <begin position="195"/>
        <end position="215"/>
    </location>
</feature>
<evidence type="ECO:0000256" key="3">
    <source>
        <dbReference type="ARBA" id="ARBA00012374"/>
    </source>
</evidence>
<feature type="transmembrane region" description="Helical" evidence="14">
    <location>
        <begin position="46"/>
        <end position="66"/>
    </location>
</feature>
<evidence type="ECO:0000256" key="10">
    <source>
        <dbReference type="ARBA" id="ARBA00023251"/>
    </source>
</evidence>
<dbReference type="HAMAP" id="MF_01006">
    <property type="entry name" value="Undec_diphosphatase"/>
    <property type="match status" value="1"/>
</dbReference>
<keyword evidence="6 14" id="KW-0812">Transmembrane</keyword>
<gene>
    <name evidence="14 15" type="primary">uppP</name>
    <name evidence="15" type="ORF">M9405_00205</name>
</gene>
<keyword evidence="16" id="KW-1185">Reference proteome</keyword>
<evidence type="ECO:0000256" key="6">
    <source>
        <dbReference type="ARBA" id="ARBA00022692"/>
    </source>
</evidence>
<keyword evidence="9 14" id="KW-0472">Membrane</keyword>
<keyword evidence="14" id="KW-0573">Peptidoglycan synthesis</keyword>